<dbReference type="RefSeq" id="WP_207704902.1">
    <property type="nucleotide sequence ID" value="NZ_JAFREL020000003.1"/>
</dbReference>
<dbReference type="InterPro" id="IPR033132">
    <property type="entry name" value="GH_1_N_CS"/>
</dbReference>
<sequence length="492" mass="56633">MEKVEDSQFPEGFLWGGAVAANQCEGAYLTDGKKLSTADMVTGGTKDTPRMFTSKIIEEAYYPSHEAIDFYHRYKKDIALFGEMGFKVFRLSINWTRIFPNGDDLEPNEKGLAFYDSVFDECKKHGMEPLVTLSHYEIPWNLVTKYKGFHSRETIELFVRYATTCFERYKDKVNYWLTFNEINVATIAEGALNGLGLIQQEDLEHTDPIPLSQLQDNPQERFEALHNQFVASALAVKEAHKINPKFRVGCMINRITWYPHTPNPKDVLACQKHDRLFNQFAGDVMVRGEYPSYIYSYFKENNIDPSFITEKDQQLLSEGKVDMYTFSYYLTNCVSVDPAVERVGGNITGGARNPYLKLSEWGWHIDPEGLRYTLNMIADRYPNIPIMVVENGYGGIDHVEEDGAVHDSYRIDYLRDHIREMRKAIDDGVPLIGYTEWGPIDIVSVGTGEMYKRYGFIYVDRHDNRLGNYSRSKKDSFEWYKKVIASNGADLD</sequence>
<dbReference type="PROSITE" id="PS00653">
    <property type="entry name" value="GLYCOSYL_HYDROL_F1_2"/>
    <property type="match status" value="1"/>
</dbReference>
<evidence type="ECO:0000256" key="1">
    <source>
        <dbReference type="RuleBase" id="RU003690"/>
    </source>
</evidence>
<dbReference type="SUPFAM" id="SSF51445">
    <property type="entry name" value="(Trans)glycosidases"/>
    <property type="match status" value="1"/>
</dbReference>
<reference evidence="2 3" key="1">
    <citation type="submission" date="2024-02" db="EMBL/GenBank/DDBJ databases">
        <title>The Genome Sequence of Enterococcus sp. DIV0159.</title>
        <authorList>
            <person name="Earl A."/>
            <person name="Manson A."/>
            <person name="Gilmore M."/>
            <person name="Sanders J."/>
            <person name="Shea T."/>
            <person name="Howe W."/>
            <person name="Livny J."/>
            <person name="Cuomo C."/>
            <person name="Neafsey D."/>
            <person name="Birren B."/>
        </authorList>
    </citation>
    <scope>NUCLEOTIDE SEQUENCE [LARGE SCALE GENOMIC DNA]</scope>
    <source>
        <strain evidence="2 3">665A</strain>
    </source>
</reference>
<dbReference type="Gene3D" id="3.20.20.80">
    <property type="entry name" value="Glycosidases"/>
    <property type="match status" value="1"/>
</dbReference>
<dbReference type="PRINTS" id="PR00131">
    <property type="entry name" value="GLHYDRLASE1"/>
</dbReference>
<evidence type="ECO:0000313" key="2">
    <source>
        <dbReference type="EMBL" id="MEO1771795.1"/>
    </source>
</evidence>
<dbReference type="PANTHER" id="PTHR10353:SF296">
    <property type="entry name" value="6-PHOSPHO-BETA-GLUCOSIDASE"/>
    <property type="match status" value="1"/>
</dbReference>
<accession>A0ABV0ET26</accession>
<proteinExistence type="inferred from homology"/>
<dbReference type="PANTHER" id="PTHR10353">
    <property type="entry name" value="GLYCOSYL HYDROLASE"/>
    <property type="match status" value="1"/>
</dbReference>
<organism evidence="2 3">
    <name type="scientific">Candidatus Enterococcus ferrettii</name>
    <dbReference type="NCBI Taxonomy" id="2815324"/>
    <lineage>
        <taxon>Bacteria</taxon>
        <taxon>Bacillati</taxon>
        <taxon>Bacillota</taxon>
        <taxon>Bacilli</taxon>
        <taxon>Lactobacillales</taxon>
        <taxon>Enterococcaceae</taxon>
        <taxon>Enterococcus</taxon>
    </lineage>
</organism>
<gene>
    <name evidence="2" type="ORF">JZO67_003776</name>
</gene>
<name>A0ABV0ET26_9ENTE</name>
<comment type="caution">
    <text evidence="2">The sequence shown here is derived from an EMBL/GenBank/DDBJ whole genome shotgun (WGS) entry which is preliminary data.</text>
</comment>
<dbReference type="InterPro" id="IPR001360">
    <property type="entry name" value="Glyco_hydro_1"/>
</dbReference>
<comment type="similarity">
    <text evidence="1">Belongs to the glycosyl hydrolase 1 family.</text>
</comment>
<protein>
    <submittedName>
        <fullName evidence="2">6-phospho-beta-glucosidase</fullName>
    </submittedName>
</protein>
<dbReference type="Proteomes" id="UP000664357">
    <property type="component" value="Unassembled WGS sequence"/>
</dbReference>
<dbReference type="EMBL" id="JAFREL020000003">
    <property type="protein sequence ID" value="MEO1771795.1"/>
    <property type="molecule type" value="Genomic_DNA"/>
</dbReference>
<dbReference type="Pfam" id="PF00232">
    <property type="entry name" value="Glyco_hydro_1"/>
    <property type="match status" value="1"/>
</dbReference>
<evidence type="ECO:0000313" key="3">
    <source>
        <dbReference type="Proteomes" id="UP000664357"/>
    </source>
</evidence>
<keyword evidence="3" id="KW-1185">Reference proteome</keyword>
<dbReference type="InterPro" id="IPR017853">
    <property type="entry name" value="GH"/>
</dbReference>